<organism evidence="1 2">
    <name type="scientific">Sediminibacterium roseum</name>
    <dbReference type="NCBI Taxonomy" id="1978412"/>
    <lineage>
        <taxon>Bacteria</taxon>
        <taxon>Pseudomonadati</taxon>
        <taxon>Bacteroidota</taxon>
        <taxon>Chitinophagia</taxon>
        <taxon>Chitinophagales</taxon>
        <taxon>Chitinophagaceae</taxon>
        <taxon>Sediminibacterium</taxon>
    </lineage>
</organism>
<comment type="caution">
    <text evidence="1">The sequence shown here is derived from an EMBL/GenBank/DDBJ whole genome shotgun (WGS) entry which is preliminary data.</text>
</comment>
<keyword evidence="2" id="KW-1185">Reference proteome</keyword>
<accession>A0ABW9ZNQ6</accession>
<evidence type="ECO:0000313" key="2">
    <source>
        <dbReference type="Proteomes" id="UP000753802"/>
    </source>
</evidence>
<dbReference type="RefSeq" id="WP_161817033.1">
    <property type="nucleotide sequence ID" value="NZ_JAACJS010000002.1"/>
</dbReference>
<sequence>MILFAEGVSAQLPAYEFPAPAGWGKETFKLPPGFAKEITFNGIEDIRFTPGWSKQGNVQYWSYAFVWLIKGSQSFTEKSLSAYMTAYYNGIYLSNLGQKPAPAAGFTSSGFRQVKTSNGDRETFEGFVKTLNFLSHDPLALHLRVHVRKSPVGRASAILFEISPQPYTHAVWKELASVSNGFRLK</sequence>
<proteinExistence type="predicted"/>
<protein>
    <submittedName>
        <fullName evidence="1">Uncharacterized protein</fullName>
    </submittedName>
</protein>
<dbReference type="Proteomes" id="UP000753802">
    <property type="component" value="Unassembled WGS sequence"/>
</dbReference>
<name>A0ABW9ZNQ6_9BACT</name>
<gene>
    <name evidence="1" type="ORF">GWC95_02200</name>
</gene>
<evidence type="ECO:0000313" key="1">
    <source>
        <dbReference type="EMBL" id="NCI48719.1"/>
    </source>
</evidence>
<reference evidence="1 2" key="1">
    <citation type="submission" date="2020-01" db="EMBL/GenBank/DDBJ databases">
        <title>Genome analysis.</title>
        <authorList>
            <person name="Wu S."/>
            <person name="Wang G."/>
        </authorList>
    </citation>
    <scope>NUCLEOTIDE SEQUENCE [LARGE SCALE GENOMIC DNA]</scope>
    <source>
        <strain evidence="1 2">SYL130</strain>
    </source>
</reference>
<dbReference type="EMBL" id="JAACJS010000002">
    <property type="protein sequence ID" value="NCI48719.1"/>
    <property type="molecule type" value="Genomic_DNA"/>
</dbReference>